<dbReference type="InterPro" id="IPR036661">
    <property type="entry name" value="Luciferase-like_sf"/>
</dbReference>
<reference evidence="3" key="1">
    <citation type="submission" date="2022-10" db="EMBL/GenBank/DDBJ databases">
        <title>The WGS of Solirubrobacter phytolaccae KCTC 29190.</title>
        <authorList>
            <person name="Jiang Z."/>
        </authorList>
    </citation>
    <scope>NUCLEOTIDE SEQUENCE</scope>
    <source>
        <strain evidence="3">KCTC 29190</strain>
    </source>
</reference>
<dbReference type="CDD" id="cd01097">
    <property type="entry name" value="Tetrahydromethanopterin_reductase"/>
    <property type="match status" value="1"/>
</dbReference>
<dbReference type="NCBIfam" id="TIGR03559">
    <property type="entry name" value="F420_Rv3520c"/>
    <property type="match status" value="1"/>
</dbReference>
<dbReference type="AlphaFoldDB" id="A0A9X3N8E0"/>
<keyword evidence="1" id="KW-0560">Oxidoreductase</keyword>
<organism evidence="3 4">
    <name type="scientific">Solirubrobacter phytolaccae</name>
    <dbReference type="NCBI Taxonomy" id="1404360"/>
    <lineage>
        <taxon>Bacteria</taxon>
        <taxon>Bacillati</taxon>
        <taxon>Actinomycetota</taxon>
        <taxon>Thermoleophilia</taxon>
        <taxon>Solirubrobacterales</taxon>
        <taxon>Solirubrobacteraceae</taxon>
        <taxon>Solirubrobacter</taxon>
    </lineage>
</organism>
<proteinExistence type="predicted"/>
<protein>
    <submittedName>
        <fullName evidence="3">LLM class F420-dependent oxidoreductase</fullName>
    </submittedName>
</protein>
<dbReference type="InterPro" id="IPR019951">
    <property type="entry name" value="F420_OxRdatse_Rv3520c_pred"/>
</dbReference>
<dbReference type="Pfam" id="PF00296">
    <property type="entry name" value="Bac_luciferase"/>
    <property type="match status" value="1"/>
</dbReference>
<dbReference type="Proteomes" id="UP001147653">
    <property type="component" value="Unassembled WGS sequence"/>
</dbReference>
<name>A0A9X3N8E0_9ACTN</name>
<evidence type="ECO:0000259" key="2">
    <source>
        <dbReference type="Pfam" id="PF00296"/>
    </source>
</evidence>
<gene>
    <name evidence="3" type="ORF">OJ997_13825</name>
</gene>
<comment type="caution">
    <text evidence="3">The sequence shown here is derived from an EMBL/GenBank/DDBJ whole genome shotgun (WGS) entry which is preliminary data.</text>
</comment>
<dbReference type="Gene3D" id="3.20.20.30">
    <property type="entry name" value="Luciferase-like domain"/>
    <property type="match status" value="1"/>
</dbReference>
<dbReference type="InterPro" id="IPR011251">
    <property type="entry name" value="Luciferase-like_dom"/>
</dbReference>
<dbReference type="InterPro" id="IPR050564">
    <property type="entry name" value="F420-G6PD/mer"/>
</dbReference>
<dbReference type="PANTHER" id="PTHR43244">
    <property type="match status" value="1"/>
</dbReference>
<evidence type="ECO:0000256" key="1">
    <source>
        <dbReference type="ARBA" id="ARBA00023002"/>
    </source>
</evidence>
<evidence type="ECO:0000313" key="4">
    <source>
        <dbReference type="Proteomes" id="UP001147653"/>
    </source>
</evidence>
<accession>A0A9X3N8E0</accession>
<dbReference type="RefSeq" id="WP_270025694.1">
    <property type="nucleotide sequence ID" value="NZ_JAPDDP010000021.1"/>
</dbReference>
<dbReference type="GO" id="GO:0016705">
    <property type="term" value="F:oxidoreductase activity, acting on paired donors, with incorporation or reduction of molecular oxygen"/>
    <property type="evidence" value="ECO:0007669"/>
    <property type="project" value="InterPro"/>
</dbReference>
<evidence type="ECO:0000313" key="3">
    <source>
        <dbReference type="EMBL" id="MDA0181379.1"/>
    </source>
</evidence>
<dbReference type="EMBL" id="JAPDDP010000021">
    <property type="protein sequence ID" value="MDA0181379.1"/>
    <property type="molecule type" value="Genomic_DNA"/>
</dbReference>
<keyword evidence="4" id="KW-1185">Reference proteome</keyword>
<dbReference type="SUPFAM" id="SSF51679">
    <property type="entry name" value="Bacterial luciferase-like"/>
    <property type="match status" value="1"/>
</dbReference>
<sequence>MKLGLHIGYWGLGLTAQQQLELVLEAERLGYDSVWTAEAYGSDAATILAWLAQATSTIKLGSAIFQMPGRSAAMTAMTAATIDQLSDGRMLLGIGSSGPQVAEGWHGQRFARQLQRTREYVDVVRLALRRERVVYDGETLQLPLPDGPGKALKLTIAPVQERIPIYIAAIGPKNTTLAAEIADGWLPTLFSPEHVGEFRPLLEEGFAAAGGGKSFADFDIVPTVTVMVSEDLERARDAMRHYVALYTGGMGSRKQNFYNALIRRYGFEEAADTVQELYLAGKKDEAAASLPGELIDTVALVGPADVVRERLRVYRESGVGTLMVSPMAWSFEERVAQLRAVAELVE</sequence>
<dbReference type="PANTHER" id="PTHR43244:SF1">
    <property type="entry name" value="5,10-METHYLENETETRAHYDROMETHANOPTERIN REDUCTASE"/>
    <property type="match status" value="1"/>
</dbReference>
<feature type="domain" description="Luciferase-like" evidence="2">
    <location>
        <begin position="16"/>
        <end position="319"/>
    </location>
</feature>